<dbReference type="SUPFAM" id="SSF51735">
    <property type="entry name" value="NAD(P)-binding Rossmann-fold domains"/>
    <property type="match status" value="1"/>
</dbReference>
<accession>L9X647</accession>
<dbReference type="FunFam" id="3.40.50.720:FF:000203">
    <property type="entry name" value="D-3-phosphoglycerate dehydrogenase (SerA)"/>
    <property type="match status" value="1"/>
</dbReference>
<comment type="similarity">
    <text evidence="1 4">Belongs to the D-isomer specific 2-hydroxyacid dehydrogenase family.</text>
</comment>
<feature type="domain" description="D-isomer specific 2-hydroxyacid dehydrogenase catalytic" evidence="5">
    <location>
        <begin position="1"/>
        <end position="256"/>
    </location>
</feature>
<proteinExistence type="inferred from homology"/>
<dbReference type="InterPro" id="IPR036291">
    <property type="entry name" value="NAD(P)-bd_dom_sf"/>
</dbReference>
<keyword evidence="2 4" id="KW-0560">Oxidoreductase</keyword>
<dbReference type="Proteomes" id="UP000011688">
    <property type="component" value="Unassembled WGS sequence"/>
</dbReference>
<evidence type="ECO:0000256" key="1">
    <source>
        <dbReference type="ARBA" id="ARBA00005854"/>
    </source>
</evidence>
<evidence type="ECO:0000259" key="5">
    <source>
        <dbReference type="Pfam" id="PF00389"/>
    </source>
</evidence>
<evidence type="ECO:0000256" key="3">
    <source>
        <dbReference type="ARBA" id="ARBA00023027"/>
    </source>
</evidence>
<dbReference type="InterPro" id="IPR050857">
    <property type="entry name" value="D-2-hydroxyacid_DH"/>
</dbReference>
<dbReference type="SUPFAM" id="SSF52283">
    <property type="entry name" value="Formate/glycerate dehydrogenase catalytic domain-like"/>
    <property type="match status" value="1"/>
</dbReference>
<dbReference type="STRING" id="1227497.C491_13842"/>
<dbReference type="EMBL" id="AOIB01000028">
    <property type="protein sequence ID" value="ELY56038.1"/>
    <property type="molecule type" value="Genomic_DNA"/>
</dbReference>
<reference evidence="7 8" key="1">
    <citation type="journal article" date="2014" name="PLoS Genet.">
        <title>Phylogenetically driven sequencing of extremely halophilic archaea reveals strategies for static and dynamic osmo-response.</title>
        <authorList>
            <person name="Becker E.A."/>
            <person name="Seitzer P.M."/>
            <person name="Tritt A."/>
            <person name="Larsen D."/>
            <person name="Krusor M."/>
            <person name="Yao A.I."/>
            <person name="Wu D."/>
            <person name="Madern D."/>
            <person name="Eisen J.A."/>
            <person name="Darling A.E."/>
            <person name="Facciotti M.T."/>
        </authorList>
    </citation>
    <scope>NUCLEOTIDE SEQUENCE [LARGE SCALE GENOMIC DNA]</scope>
    <source>
        <strain evidence="7 8">DSM 10524</strain>
    </source>
</reference>
<dbReference type="GO" id="GO:0016616">
    <property type="term" value="F:oxidoreductase activity, acting on the CH-OH group of donors, NAD or NADP as acceptor"/>
    <property type="evidence" value="ECO:0007669"/>
    <property type="project" value="InterPro"/>
</dbReference>
<dbReference type="eggNOG" id="arCOG01754">
    <property type="taxonomic scope" value="Archaea"/>
</dbReference>
<dbReference type="InterPro" id="IPR006140">
    <property type="entry name" value="D-isomer_DH_NAD-bd"/>
</dbReference>
<comment type="caution">
    <text evidence="7">The sequence shown here is derived from an EMBL/GenBank/DDBJ whole genome shotgun (WGS) entry which is preliminary data.</text>
</comment>
<protein>
    <submittedName>
        <fullName evidence="7">D-3-phosphoglycerate dehydrogenase</fullName>
    </submittedName>
</protein>
<keyword evidence="8" id="KW-1185">Reference proteome</keyword>
<dbReference type="PANTHER" id="PTHR42789:SF1">
    <property type="entry name" value="D-ISOMER SPECIFIC 2-HYDROXYACID DEHYDROGENASE FAMILY PROTEIN (AFU_ORTHOLOGUE AFUA_6G10090)"/>
    <property type="match status" value="1"/>
</dbReference>
<evidence type="ECO:0000256" key="4">
    <source>
        <dbReference type="RuleBase" id="RU003719"/>
    </source>
</evidence>
<organism evidence="7 8">
    <name type="scientific">Natronococcus amylolyticus DSM 10524</name>
    <dbReference type="NCBI Taxonomy" id="1227497"/>
    <lineage>
        <taxon>Archaea</taxon>
        <taxon>Methanobacteriati</taxon>
        <taxon>Methanobacteriota</taxon>
        <taxon>Stenosarchaea group</taxon>
        <taxon>Halobacteria</taxon>
        <taxon>Halobacteriales</taxon>
        <taxon>Natrialbaceae</taxon>
        <taxon>Natronococcus</taxon>
    </lineage>
</organism>
<evidence type="ECO:0000259" key="6">
    <source>
        <dbReference type="Pfam" id="PF02826"/>
    </source>
</evidence>
<dbReference type="AlphaFoldDB" id="L9X647"/>
<dbReference type="Pfam" id="PF00389">
    <property type="entry name" value="2-Hacid_dh"/>
    <property type="match status" value="1"/>
</dbReference>
<evidence type="ECO:0000313" key="7">
    <source>
        <dbReference type="EMBL" id="ELY56038.1"/>
    </source>
</evidence>
<evidence type="ECO:0000256" key="2">
    <source>
        <dbReference type="ARBA" id="ARBA00023002"/>
    </source>
</evidence>
<gene>
    <name evidence="7" type="ORF">C491_13842</name>
</gene>
<dbReference type="Pfam" id="PF02826">
    <property type="entry name" value="2-Hacid_dh_C"/>
    <property type="match status" value="1"/>
</dbReference>
<dbReference type="PANTHER" id="PTHR42789">
    <property type="entry name" value="D-ISOMER SPECIFIC 2-HYDROXYACID DEHYDROGENASE FAMILY PROTEIN (AFU_ORTHOLOGUE AFUA_6G10090)"/>
    <property type="match status" value="1"/>
</dbReference>
<dbReference type="InterPro" id="IPR006139">
    <property type="entry name" value="D-isomer_2_OHA_DH_cat_dom"/>
</dbReference>
<evidence type="ECO:0000313" key="8">
    <source>
        <dbReference type="Proteomes" id="UP000011688"/>
    </source>
</evidence>
<keyword evidence="3" id="KW-0520">NAD</keyword>
<name>L9X647_9EURY</name>
<sequence length="260" mass="27613">MIKRASNLEIISKHGVGVDNIDINAATEHNVVVSNTPGVNSRAVAEHAITLLLTVRRRIREADAAVRSERWDDHDVATDQVLNDTLGLFGCGDIGIKVANLVTGLGMDCITYDPYINEGDLPAGVSTVETPEDLFDQADAVSIHTPLTPETRGAVGADELARLAPEGILINTARAEVVNQDALAVALEDNTLMGAGIDVFSPEPPATDHPLMEFDNVVMTPHVGAQTTEALRDASLEAAENVRTVYEGGIPETAINGDTF</sequence>
<feature type="domain" description="D-isomer specific 2-hydroxyacid dehydrogenase NAD-binding" evidence="6">
    <location>
        <begin position="49"/>
        <end position="224"/>
    </location>
</feature>
<dbReference type="GO" id="GO:0051287">
    <property type="term" value="F:NAD binding"/>
    <property type="evidence" value="ECO:0007669"/>
    <property type="project" value="InterPro"/>
</dbReference>
<dbReference type="PATRIC" id="fig|1227497.3.peg.2825"/>
<dbReference type="Gene3D" id="3.40.50.720">
    <property type="entry name" value="NAD(P)-binding Rossmann-like Domain"/>
    <property type="match status" value="2"/>
</dbReference>